<feature type="compositionally biased region" description="Pro residues" evidence="1">
    <location>
        <begin position="126"/>
        <end position="141"/>
    </location>
</feature>
<sequence length="152" mass="15887">MPGRPGPADPEIPHALPDFTSTEIARRIEELYGAPLAALQAHAQEQPPGMLAALLGMRDALALAERSITVHRDRLTQLLGVERKIGAHEVSHVLDGARRLAEAVAVRDTQAASAHAVLHSLTRVPTPGPPPATTAPTPPTPAVSAPSATPSR</sequence>
<feature type="region of interest" description="Disordered" evidence="1">
    <location>
        <begin position="121"/>
        <end position="152"/>
    </location>
</feature>
<protein>
    <submittedName>
        <fullName evidence="2">Uncharacterized protein</fullName>
    </submittedName>
</protein>
<dbReference type="EMBL" id="BHXC01000007">
    <property type="protein sequence ID" value="GCB94488.1"/>
    <property type="molecule type" value="Genomic_DNA"/>
</dbReference>
<evidence type="ECO:0000313" key="3">
    <source>
        <dbReference type="Proteomes" id="UP000288351"/>
    </source>
</evidence>
<evidence type="ECO:0000256" key="1">
    <source>
        <dbReference type="SAM" id="MobiDB-lite"/>
    </source>
</evidence>
<organism evidence="2 3">
    <name type="scientific">Streptomyces noursei</name>
    <name type="common">Streptomyces albulus</name>
    <dbReference type="NCBI Taxonomy" id="1971"/>
    <lineage>
        <taxon>Bacteria</taxon>
        <taxon>Bacillati</taxon>
        <taxon>Actinomycetota</taxon>
        <taxon>Actinomycetes</taxon>
        <taxon>Kitasatosporales</taxon>
        <taxon>Streptomycetaceae</taxon>
        <taxon>Streptomyces</taxon>
    </lineage>
</organism>
<dbReference type="AlphaFoldDB" id="A0A401RA57"/>
<evidence type="ECO:0000313" key="2">
    <source>
        <dbReference type="EMBL" id="GCB94488.1"/>
    </source>
</evidence>
<gene>
    <name evidence="2" type="ORF">SALB_07288</name>
</gene>
<accession>A0A401RA57</accession>
<feature type="compositionally biased region" description="Low complexity" evidence="1">
    <location>
        <begin position="142"/>
        <end position="152"/>
    </location>
</feature>
<name>A0A401RA57_STRNR</name>
<reference evidence="2 3" key="1">
    <citation type="journal article" date="2019" name="Microbiol. Resour. Announc.">
        <title>Draft Genome Sequence of the Most Traditional epsilon-Poly-l-Lysine Producer, Streptomyces albulus NBRC14147.</title>
        <authorList>
            <person name="Yamanaka K."/>
            <person name="Hamano Y."/>
        </authorList>
    </citation>
    <scope>NUCLEOTIDE SEQUENCE [LARGE SCALE GENOMIC DNA]</scope>
    <source>
        <strain evidence="2 3">NBRC 14147</strain>
    </source>
</reference>
<proteinExistence type="predicted"/>
<dbReference type="Proteomes" id="UP000288351">
    <property type="component" value="Unassembled WGS sequence"/>
</dbReference>
<comment type="caution">
    <text evidence="2">The sequence shown here is derived from an EMBL/GenBank/DDBJ whole genome shotgun (WGS) entry which is preliminary data.</text>
</comment>